<comment type="cofactor">
    <cofactor evidence="1">
        <name>L-ascorbate</name>
        <dbReference type="ChEBI" id="CHEBI:38290"/>
    </cofactor>
</comment>
<dbReference type="Gene3D" id="2.60.120.620">
    <property type="entry name" value="q2cbj1_9rhob like domain"/>
    <property type="match status" value="1"/>
</dbReference>
<feature type="chain" id="PRO_5008904049" evidence="9">
    <location>
        <begin position="25"/>
        <end position="552"/>
    </location>
</feature>
<dbReference type="GO" id="GO:0004656">
    <property type="term" value="F:procollagen-proline 4-dioxygenase activity"/>
    <property type="evidence" value="ECO:0007669"/>
    <property type="project" value="TreeGrafter"/>
</dbReference>
<keyword evidence="9" id="KW-0732">Signal</keyword>
<dbReference type="Pfam" id="PF13640">
    <property type="entry name" value="2OG-FeII_Oxy_3"/>
    <property type="match status" value="1"/>
</dbReference>
<name>A0A1D2MHV6_ORCCI</name>
<evidence type="ECO:0000256" key="3">
    <source>
        <dbReference type="ARBA" id="ARBA00022824"/>
    </source>
</evidence>
<evidence type="ECO:0000313" key="11">
    <source>
        <dbReference type="EMBL" id="ODM92555.1"/>
    </source>
</evidence>
<evidence type="ECO:0000256" key="6">
    <source>
        <dbReference type="ARBA" id="ARBA00023002"/>
    </source>
</evidence>
<dbReference type="InterPro" id="IPR005123">
    <property type="entry name" value="Oxoglu/Fe-dep_dioxygenase_dom"/>
</dbReference>
<dbReference type="InterPro" id="IPR006620">
    <property type="entry name" value="Pro_4_hyd_alph"/>
</dbReference>
<dbReference type="GO" id="GO:0031418">
    <property type="term" value="F:L-ascorbic acid binding"/>
    <property type="evidence" value="ECO:0007669"/>
    <property type="project" value="UniProtKB-KW"/>
</dbReference>
<keyword evidence="7" id="KW-0408">Iron</keyword>
<evidence type="ECO:0000256" key="8">
    <source>
        <dbReference type="ARBA" id="ARBA00023180"/>
    </source>
</evidence>
<keyword evidence="3" id="KW-0256">Endoplasmic reticulum</keyword>
<evidence type="ECO:0000256" key="5">
    <source>
        <dbReference type="ARBA" id="ARBA00022964"/>
    </source>
</evidence>
<organism evidence="11 12">
    <name type="scientific">Orchesella cincta</name>
    <name type="common">Springtail</name>
    <name type="synonym">Podura cincta</name>
    <dbReference type="NCBI Taxonomy" id="48709"/>
    <lineage>
        <taxon>Eukaryota</taxon>
        <taxon>Metazoa</taxon>
        <taxon>Ecdysozoa</taxon>
        <taxon>Arthropoda</taxon>
        <taxon>Hexapoda</taxon>
        <taxon>Collembola</taxon>
        <taxon>Entomobryomorpha</taxon>
        <taxon>Entomobryoidea</taxon>
        <taxon>Orchesellidae</taxon>
        <taxon>Orchesellinae</taxon>
        <taxon>Orchesella</taxon>
    </lineage>
</organism>
<dbReference type="OrthoDB" id="420380at2759"/>
<dbReference type="PANTHER" id="PTHR10869:SF244">
    <property type="entry name" value="PROLYL 4-HYDROXYLASE SUBUNIT ALPHA-2"/>
    <property type="match status" value="1"/>
</dbReference>
<proteinExistence type="predicted"/>
<protein>
    <submittedName>
        <fullName evidence="11">Prolyl 4-hydroxylase subunit alpha-1</fullName>
    </submittedName>
</protein>
<feature type="domain" description="Fe2OG dioxygenase" evidence="10">
    <location>
        <begin position="439"/>
        <end position="552"/>
    </location>
</feature>
<keyword evidence="4" id="KW-0847">Vitamin C</keyword>
<comment type="caution">
    <text evidence="11">The sequence shown here is derived from an EMBL/GenBank/DDBJ whole genome shotgun (WGS) entry which is preliminary data.</text>
</comment>
<dbReference type="EMBL" id="LJIJ01001200">
    <property type="protein sequence ID" value="ODM92555.1"/>
    <property type="molecule type" value="Genomic_DNA"/>
</dbReference>
<evidence type="ECO:0000256" key="1">
    <source>
        <dbReference type="ARBA" id="ARBA00001961"/>
    </source>
</evidence>
<dbReference type="SMART" id="SM00702">
    <property type="entry name" value="P4Hc"/>
    <property type="match status" value="1"/>
</dbReference>
<dbReference type="InterPro" id="IPR044862">
    <property type="entry name" value="Pro_4_hyd_alph_FE2OG_OXY"/>
</dbReference>
<accession>A0A1D2MHV6</accession>
<dbReference type="Gene3D" id="1.25.40.10">
    <property type="entry name" value="Tetratricopeptide repeat domain"/>
    <property type="match status" value="1"/>
</dbReference>
<keyword evidence="8" id="KW-0325">Glycoprotein</keyword>
<dbReference type="GO" id="GO:0005506">
    <property type="term" value="F:iron ion binding"/>
    <property type="evidence" value="ECO:0007669"/>
    <property type="project" value="InterPro"/>
</dbReference>
<evidence type="ECO:0000256" key="7">
    <source>
        <dbReference type="ARBA" id="ARBA00023004"/>
    </source>
</evidence>
<dbReference type="STRING" id="48709.A0A1D2MHV6"/>
<feature type="signal peptide" evidence="9">
    <location>
        <begin position="1"/>
        <end position="24"/>
    </location>
</feature>
<dbReference type="InterPro" id="IPR045054">
    <property type="entry name" value="P4HA-like"/>
</dbReference>
<dbReference type="Proteomes" id="UP000094527">
    <property type="component" value="Unassembled WGS sequence"/>
</dbReference>
<keyword evidence="5" id="KW-0223">Dioxygenase</keyword>
<dbReference type="GO" id="GO:0005783">
    <property type="term" value="C:endoplasmic reticulum"/>
    <property type="evidence" value="ECO:0007669"/>
    <property type="project" value="TreeGrafter"/>
</dbReference>
<evidence type="ECO:0000313" key="12">
    <source>
        <dbReference type="Proteomes" id="UP000094527"/>
    </source>
</evidence>
<dbReference type="AlphaFoldDB" id="A0A1D2MHV6"/>
<evidence type="ECO:0000259" key="10">
    <source>
        <dbReference type="PROSITE" id="PS51471"/>
    </source>
</evidence>
<evidence type="ECO:0000256" key="9">
    <source>
        <dbReference type="SAM" id="SignalP"/>
    </source>
</evidence>
<evidence type="ECO:0000256" key="2">
    <source>
        <dbReference type="ARBA" id="ARBA00022723"/>
    </source>
</evidence>
<keyword evidence="6" id="KW-0560">Oxidoreductase</keyword>
<evidence type="ECO:0000256" key="4">
    <source>
        <dbReference type="ARBA" id="ARBA00022896"/>
    </source>
</evidence>
<gene>
    <name evidence="11" type="ORF">Ocin01_14124</name>
</gene>
<dbReference type="PANTHER" id="PTHR10869">
    <property type="entry name" value="PROLYL 4-HYDROXYLASE ALPHA SUBUNIT"/>
    <property type="match status" value="1"/>
</dbReference>
<reference evidence="11 12" key="1">
    <citation type="journal article" date="2016" name="Genome Biol. Evol.">
        <title>Gene Family Evolution Reflects Adaptation to Soil Environmental Stressors in the Genome of the Collembolan Orchesella cincta.</title>
        <authorList>
            <person name="Faddeeva-Vakhrusheva A."/>
            <person name="Derks M.F."/>
            <person name="Anvar S.Y."/>
            <person name="Agamennone V."/>
            <person name="Suring W."/>
            <person name="Smit S."/>
            <person name="van Straalen N.M."/>
            <person name="Roelofs D."/>
        </authorList>
    </citation>
    <scope>NUCLEOTIDE SEQUENCE [LARGE SCALE GENOMIC DNA]</scope>
    <source>
        <tissue evidence="11">Mixed pool</tissue>
    </source>
</reference>
<keyword evidence="12" id="KW-1185">Reference proteome</keyword>
<sequence length="552" mass="63930">MLKKISRFTISVVILIPILTCLNASSIPYQDLEDPLTFGELHTMEKFVYWANRDEHIYYTMKHRLKHLQKEVELIEQYLKDYEESSLKAIQNAIKPLETSEERGKIIGSSAVLSHLMTHRYVFMVDKLRKLLSSKEYQDSQEYVESVLDLMKEGEENFKFYDYKWPNDDDLFMSYTAILHMQEIYGFTARQFYKGLTIETSFGGVLKASHCASIGQAALSREYYYMAIEWLEFVLELLNEDETDDSISIKEVDAMLDNAIQVHNDVVELDKNMTYQQIFNTYANFTYRGQPATERKNNGRRVHYARKAKTYGNGSDSEANNLALCSGEEFQPMEIRSKMKCFFERKLHPYFILNPVKVEQLSEYPYIVQMYDVLNSKDIEEHYEVRRPFMQLAGVVGITDVRLLTKYRTSASGSLPKNPFTDRIHKKSEMLTGLTLETDSEGLQVGEYTYGRYFGPHKDPLNNSKLVDNIAGERLATLLYYLHEPEIGGFTPFTEVGIAVKPLKGSAVFWFNMYRNGTAREDITHSACPVVHGHKIGNVETLKWKQTLLTRL</sequence>
<dbReference type="PROSITE" id="PS51471">
    <property type="entry name" value="FE2OG_OXY"/>
    <property type="match status" value="1"/>
</dbReference>
<dbReference type="InterPro" id="IPR011990">
    <property type="entry name" value="TPR-like_helical_dom_sf"/>
</dbReference>
<keyword evidence="2" id="KW-0479">Metal-binding</keyword>